<evidence type="ECO:0000256" key="17">
    <source>
        <dbReference type="SAM" id="MobiDB-lite"/>
    </source>
</evidence>
<keyword evidence="7 15" id="KW-0460">Magnesium</keyword>
<dbReference type="GO" id="GO:0032456">
    <property type="term" value="P:endocytic recycling"/>
    <property type="evidence" value="ECO:0007669"/>
    <property type="project" value="TreeGrafter"/>
</dbReference>
<evidence type="ECO:0000259" key="18">
    <source>
        <dbReference type="Pfam" id="PF16209"/>
    </source>
</evidence>
<comment type="caution">
    <text evidence="16">Lacks conserved residue(s) required for the propagation of feature annotation.</text>
</comment>
<feature type="region of interest" description="Disordered" evidence="17">
    <location>
        <begin position="510"/>
        <end position="532"/>
    </location>
</feature>
<dbReference type="GO" id="GO:0000287">
    <property type="term" value="F:magnesium ion binding"/>
    <property type="evidence" value="ECO:0007669"/>
    <property type="project" value="UniProtKB-UniRule"/>
</dbReference>
<dbReference type="PANTHER" id="PTHR24092">
    <property type="entry name" value="PROBABLE PHOSPHOLIPID-TRANSPORTING ATPASE"/>
    <property type="match status" value="1"/>
</dbReference>
<sequence>MEKGSGSSGTSLFGTSAVSTTRGSTTKGTTKDLKLKAKTRQWFQKYFTELILRQKSLAPSKDGRRIPLGPHHDHPLIDERRGRPYISNTIKTARYNIYDFLPRQIIFQFTRVAHFYFLCIGIPQMIPGISTTGSYTTILPLMFFVLLIICKEGYDDWRRHRLDTVENARSATVLRRPEEAQIHTFWQRWFRLPPATGAEAIEGSEETTVSDLRWCRTKWRYLKVGDVIRLARDEDIPADIVLLHADGENGMAYIETMALDGETNLKSKQILTALEGCDTIDGISNCEAEFVVEDPNPELFRFDGRVTTNGKTLPLTLNEIIYRGCTLRNTANAIGMVINTGEECKIRRNADRQPNPKKPALEGVSNKIVLSLAFLVIVLSVGCSIGYLLWQNAYERHAWYLTGLEVPFSHIIIGFAIQYNNIIPLALYVSLEIVKIGQMIMLNSDIDMYDAKSDTPARCNTNTVLENLGQIGYIFSDKTGTLTENVMNFRKLSIAGTTWLHDMDLVRENEEREENGLKPKQTGSAVISSNSEYDNPAPKIARVATNYSLTAVPTATDSPRRSFSSWRSTGRPDRPQPELNTRDLLEYIRLRPNSAFSRRATQYILVMALCHTCLPEVRDGKIEFQSSSPDELALVRAAQDLGFLVTHRSSQTVTLRIANDNGEEVERTYVILDVIEFSSKRKRMSIVVRCPDGRIWLLTKGADSVILPRLRMAHLAMQKANELRKSLDLDHQMLRKSESREPRNSFGGRPSLTIRRSINVAGLGTAAGNSQRPPASRSKSFETSRLPCYQLDERLRPQSIARTVSFDIPSQRGTKPPTSAAFKVPDEVPEKYLFLEDPSICDDAAIFTRCFKHIDDFATEGLRTLLFAHRFLTKQEYETWKKVYHEAETSLVDRQERMEEAGEMIEQSLDLIGASAIEDKLQAGVPETIDRLRRANIKIWMLTGDKRETAINIAHSARISRPGSDIFILDGTKGDLEGQITAILEEMQAQAETASSHVPYHTVVVIDGQTLAAVEEPDAHKLRTLFYGLIPTVDSVICCRASPAQKALLVRAIRKASSKLSSKRGFLGLWGPAPTTGPLTLAIGDGANDLAMISAAHVGVGISGREGLQAARVADYSIAQFRFLSRLLLVHGRWNYVRTSSFILATFWKEMFFYMPTELYQRYNGYTGTSLYESWSLTVVNSVFTSLCVIFPAIVEQDLAAETLLAVPELYVYGQRNKGLNAFNYLGCMVAAASEGVLVWFVCWALYGGINPVRDNGLFALGTCILNTHYKNGIVLFGFGLTVTVWWCWQCFLAGSYAQGVWPYAVRGGFFESFGPDPNWWVALIAVLGLLVSLEMAYNSIKRNLIVSGLWKWGWKWLEWSTWKRAFGRPTPGPMWSGEGAQASLEEWDVELWQAMERDPAIKERLRQMSKLGDEADEEVEDETSMEGPDNVGQAGAIGLCAKKGSFEILGADLSNTRQLIG</sequence>
<dbReference type="InterPro" id="IPR023298">
    <property type="entry name" value="ATPase_P-typ_TM_dom_sf"/>
</dbReference>
<keyword evidence="5 14" id="KW-0547">Nucleotide-binding</keyword>
<dbReference type="FunFam" id="3.40.50.1000:FF:000001">
    <property type="entry name" value="Phospholipid-transporting ATPase IC"/>
    <property type="match status" value="1"/>
</dbReference>
<dbReference type="InterPro" id="IPR036412">
    <property type="entry name" value="HAD-like_sf"/>
</dbReference>
<feature type="transmembrane region" description="Helical" evidence="16">
    <location>
        <begin position="368"/>
        <end position="390"/>
    </location>
</feature>
<evidence type="ECO:0000313" key="21">
    <source>
        <dbReference type="Proteomes" id="UP001174934"/>
    </source>
</evidence>
<comment type="catalytic activity">
    <reaction evidence="11 16">
        <text>ATP + H2O + phospholipidSide 1 = ADP + phosphate + phospholipidSide 2.</text>
        <dbReference type="EC" id="7.6.2.1"/>
    </reaction>
</comment>
<keyword evidence="21" id="KW-1185">Reference proteome</keyword>
<proteinExistence type="inferred from homology"/>
<dbReference type="SUPFAM" id="SSF81665">
    <property type="entry name" value="Calcium ATPase, transmembrane domain M"/>
    <property type="match status" value="1"/>
</dbReference>
<dbReference type="InterPro" id="IPR001757">
    <property type="entry name" value="P_typ_ATPase"/>
</dbReference>
<dbReference type="PROSITE" id="PS00154">
    <property type="entry name" value="ATPASE_E1_E2"/>
    <property type="match status" value="1"/>
</dbReference>
<dbReference type="NCBIfam" id="TIGR01652">
    <property type="entry name" value="ATPase-Plipid"/>
    <property type="match status" value="1"/>
</dbReference>
<reference evidence="20" key="1">
    <citation type="submission" date="2023-06" db="EMBL/GenBank/DDBJ databases">
        <title>Genome-scale phylogeny and comparative genomics of the fungal order Sordariales.</title>
        <authorList>
            <consortium name="Lawrence Berkeley National Laboratory"/>
            <person name="Hensen N."/>
            <person name="Bonometti L."/>
            <person name="Westerberg I."/>
            <person name="Brannstrom I.O."/>
            <person name="Guillou S."/>
            <person name="Cros-Aarteil S."/>
            <person name="Calhoun S."/>
            <person name="Haridas S."/>
            <person name="Kuo A."/>
            <person name="Mondo S."/>
            <person name="Pangilinan J."/>
            <person name="Riley R."/>
            <person name="LaButti K."/>
            <person name="Andreopoulos B."/>
            <person name="Lipzen A."/>
            <person name="Chen C."/>
            <person name="Yanf M."/>
            <person name="Daum C."/>
            <person name="Ng V."/>
            <person name="Clum A."/>
            <person name="Steindorff A."/>
            <person name="Ohm R."/>
            <person name="Martin F."/>
            <person name="Silar P."/>
            <person name="Natvig D."/>
            <person name="Lalanne C."/>
            <person name="Gautier V."/>
            <person name="Ament-velasquez S.L."/>
            <person name="Kruys A."/>
            <person name="Hutchinson M.I."/>
            <person name="Powell A.J."/>
            <person name="Barry K."/>
            <person name="Miller A.N."/>
            <person name="Grigoriev I.V."/>
            <person name="Debuchy R."/>
            <person name="Gladieux P."/>
            <person name="Thoren M.H."/>
            <person name="Johannesson H."/>
        </authorList>
    </citation>
    <scope>NUCLEOTIDE SEQUENCE</scope>
    <source>
        <strain evidence="20">SMH3391-2</strain>
    </source>
</reference>
<dbReference type="GO" id="GO:0005802">
    <property type="term" value="C:trans-Golgi network"/>
    <property type="evidence" value="ECO:0007669"/>
    <property type="project" value="TreeGrafter"/>
</dbReference>
<feature type="compositionally biased region" description="Polar residues" evidence="17">
    <location>
        <begin position="521"/>
        <end position="532"/>
    </location>
</feature>
<feature type="region of interest" description="Disordered" evidence="17">
    <location>
        <begin position="763"/>
        <end position="782"/>
    </location>
</feature>
<evidence type="ECO:0000256" key="3">
    <source>
        <dbReference type="ARBA" id="ARBA00022692"/>
    </source>
</evidence>
<evidence type="ECO:0000256" key="12">
    <source>
        <dbReference type="ARBA" id="ARBA00049128"/>
    </source>
</evidence>
<dbReference type="Pfam" id="PF16212">
    <property type="entry name" value="PhoLip_ATPase_C"/>
    <property type="match status" value="1"/>
</dbReference>
<dbReference type="Gene3D" id="3.40.1110.10">
    <property type="entry name" value="Calcium-transporting ATPase, cytoplasmic domain N"/>
    <property type="match status" value="2"/>
</dbReference>
<dbReference type="Pfam" id="PF16209">
    <property type="entry name" value="PhoLip_ATPase_N"/>
    <property type="match status" value="1"/>
</dbReference>
<feature type="binding site" evidence="14">
    <location>
        <position position="477"/>
    </location>
    <ligand>
        <name>ATP</name>
        <dbReference type="ChEBI" id="CHEBI:30616"/>
    </ligand>
</feature>
<dbReference type="InterPro" id="IPR006539">
    <property type="entry name" value="P-type_ATPase_IV"/>
</dbReference>
<accession>A0AA39XMX6</accession>
<dbReference type="GO" id="GO:0045332">
    <property type="term" value="P:phospholipid translocation"/>
    <property type="evidence" value="ECO:0007669"/>
    <property type="project" value="TreeGrafter"/>
</dbReference>
<evidence type="ECO:0000259" key="19">
    <source>
        <dbReference type="Pfam" id="PF16212"/>
    </source>
</evidence>
<evidence type="ECO:0000256" key="5">
    <source>
        <dbReference type="ARBA" id="ARBA00022741"/>
    </source>
</evidence>
<feature type="compositionally biased region" description="Low complexity" evidence="17">
    <location>
        <begin position="1"/>
        <end position="28"/>
    </location>
</feature>
<feature type="binding site" evidence="15">
    <location>
        <position position="479"/>
    </location>
    <ligand>
        <name>Mg(2+)</name>
        <dbReference type="ChEBI" id="CHEBI:18420"/>
    </ligand>
</feature>
<evidence type="ECO:0000256" key="13">
    <source>
        <dbReference type="PIRSR" id="PIRSR606539-1"/>
    </source>
</evidence>
<dbReference type="PANTHER" id="PTHR24092:SF174">
    <property type="entry name" value="PHOSPHOLIPID-TRANSPORTING ATPASE DNF3-RELATED"/>
    <property type="match status" value="1"/>
</dbReference>
<dbReference type="EMBL" id="JAULSR010000001">
    <property type="protein sequence ID" value="KAK0636991.1"/>
    <property type="molecule type" value="Genomic_DNA"/>
</dbReference>
<keyword evidence="6 14" id="KW-0067">ATP-binding</keyword>
<feature type="region of interest" description="Disordered" evidence="17">
    <location>
        <begin position="1413"/>
        <end position="1432"/>
    </location>
</feature>
<dbReference type="SUPFAM" id="SSF81653">
    <property type="entry name" value="Calcium ATPase, transduction domain A"/>
    <property type="match status" value="1"/>
</dbReference>
<evidence type="ECO:0000256" key="6">
    <source>
        <dbReference type="ARBA" id="ARBA00022840"/>
    </source>
</evidence>
<dbReference type="InterPro" id="IPR008250">
    <property type="entry name" value="ATPase_P-typ_transduc_dom_A_sf"/>
</dbReference>
<dbReference type="GO" id="GO:0005886">
    <property type="term" value="C:plasma membrane"/>
    <property type="evidence" value="ECO:0007669"/>
    <property type="project" value="TreeGrafter"/>
</dbReference>
<evidence type="ECO:0000256" key="1">
    <source>
        <dbReference type="ARBA" id="ARBA00004141"/>
    </source>
</evidence>
<evidence type="ECO:0000256" key="15">
    <source>
        <dbReference type="PIRSR" id="PIRSR606539-3"/>
    </source>
</evidence>
<feature type="region of interest" description="Disordered" evidence="17">
    <location>
        <begin position="554"/>
        <end position="578"/>
    </location>
</feature>
<dbReference type="Gene3D" id="2.70.150.10">
    <property type="entry name" value="Calcium-transporting ATPase, cytoplasmic transduction domain A"/>
    <property type="match status" value="1"/>
</dbReference>
<dbReference type="GO" id="GO:0005524">
    <property type="term" value="F:ATP binding"/>
    <property type="evidence" value="ECO:0007669"/>
    <property type="project" value="UniProtKB-UniRule"/>
</dbReference>
<feature type="binding site" evidence="15">
    <location>
        <position position="477"/>
    </location>
    <ligand>
        <name>Mg(2+)</name>
        <dbReference type="ChEBI" id="CHEBI:18420"/>
    </ligand>
</feature>
<dbReference type="InterPro" id="IPR023299">
    <property type="entry name" value="ATPase_P-typ_cyto_dom_N"/>
</dbReference>
<feature type="compositionally biased region" description="Polar residues" evidence="17">
    <location>
        <begin position="767"/>
        <end position="782"/>
    </location>
</feature>
<comment type="cofactor">
    <cofactor evidence="15">
        <name>Mg(2+)</name>
        <dbReference type="ChEBI" id="CHEBI:18420"/>
    </cofactor>
</comment>
<feature type="transmembrane region" description="Helical" evidence="16">
    <location>
        <begin position="1223"/>
        <end position="1247"/>
    </location>
</feature>
<dbReference type="InterPro" id="IPR018303">
    <property type="entry name" value="ATPase_P-typ_P_site"/>
</dbReference>
<comment type="catalytic activity">
    <reaction evidence="12">
        <text>a 1,2-diacyl-sn-glycero-3-phosphoethanolamine(out) + ATP + H2O = a 1,2-diacyl-sn-glycero-3-phosphoethanolamine(in) + ADP + phosphate + H(+)</text>
        <dbReference type="Rhea" id="RHEA:66132"/>
        <dbReference type="ChEBI" id="CHEBI:15377"/>
        <dbReference type="ChEBI" id="CHEBI:15378"/>
        <dbReference type="ChEBI" id="CHEBI:30616"/>
        <dbReference type="ChEBI" id="CHEBI:43474"/>
        <dbReference type="ChEBI" id="CHEBI:64612"/>
        <dbReference type="ChEBI" id="CHEBI:456216"/>
    </reaction>
    <physiologicalReaction direction="left-to-right" evidence="12">
        <dbReference type="Rhea" id="RHEA:66133"/>
    </physiologicalReaction>
</comment>
<dbReference type="GO" id="GO:0140326">
    <property type="term" value="F:ATPase-coupled intramembrane lipid transporter activity"/>
    <property type="evidence" value="ECO:0007669"/>
    <property type="project" value="UniProtKB-EC"/>
</dbReference>
<gene>
    <name evidence="20" type="ORF">B0T17DRAFT_587979</name>
</gene>
<feature type="transmembrane region" description="Helical" evidence="16">
    <location>
        <begin position="1320"/>
        <end position="1338"/>
    </location>
</feature>
<evidence type="ECO:0000256" key="8">
    <source>
        <dbReference type="ARBA" id="ARBA00022967"/>
    </source>
</evidence>
<evidence type="ECO:0000256" key="2">
    <source>
        <dbReference type="ARBA" id="ARBA00008109"/>
    </source>
</evidence>
<feature type="domain" description="P-type ATPase C-terminal" evidence="19">
    <location>
        <begin position="1111"/>
        <end position="1345"/>
    </location>
</feature>
<dbReference type="SUPFAM" id="SSF56784">
    <property type="entry name" value="HAD-like"/>
    <property type="match status" value="1"/>
</dbReference>
<comment type="caution">
    <text evidence="20">The sequence shown here is derived from an EMBL/GenBank/DDBJ whole genome shotgun (WGS) entry which is preliminary data.</text>
</comment>
<dbReference type="GO" id="GO:0016887">
    <property type="term" value="F:ATP hydrolysis activity"/>
    <property type="evidence" value="ECO:0007669"/>
    <property type="project" value="InterPro"/>
</dbReference>
<evidence type="ECO:0000256" key="16">
    <source>
        <dbReference type="RuleBase" id="RU362033"/>
    </source>
</evidence>
<keyword evidence="10 16" id="KW-0472">Membrane</keyword>
<dbReference type="NCBIfam" id="TIGR01494">
    <property type="entry name" value="ATPase_P-type"/>
    <property type="match status" value="1"/>
</dbReference>
<feature type="region of interest" description="Disordered" evidence="17">
    <location>
        <begin position="1"/>
        <end position="31"/>
    </location>
</feature>
<comment type="similarity">
    <text evidence="2 16">Belongs to the cation transport ATPase (P-type) (TC 3.A.3) family. Type IV subfamily.</text>
</comment>
<evidence type="ECO:0000256" key="14">
    <source>
        <dbReference type="PIRSR" id="PIRSR606539-2"/>
    </source>
</evidence>
<dbReference type="EC" id="7.6.2.1" evidence="16"/>
<dbReference type="Pfam" id="PF13246">
    <property type="entry name" value="Cation_ATPase"/>
    <property type="match status" value="1"/>
</dbReference>
<name>A0AA39XMX6_9PEZI</name>
<feature type="compositionally biased region" description="Acidic residues" evidence="17">
    <location>
        <begin position="1415"/>
        <end position="1425"/>
    </location>
</feature>
<organism evidence="20 21">
    <name type="scientific">Bombardia bombarda</name>
    <dbReference type="NCBI Taxonomy" id="252184"/>
    <lineage>
        <taxon>Eukaryota</taxon>
        <taxon>Fungi</taxon>
        <taxon>Dikarya</taxon>
        <taxon>Ascomycota</taxon>
        <taxon>Pezizomycotina</taxon>
        <taxon>Sordariomycetes</taxon>
        <taxon>Sordariomycetidae</taxon>
        <taxon>Sordariales</taxon>
        <taxon>Lasiosphaeriaceae</taxon>
        <taxon>Bombardia</taxon>
    </lineage>
</organism>
<feature type="compositionally biased region" description="Polar residues" evidence="17">
    <location>
        <begin position="554"/>
        <end position="568"/>
    </location>
</feature>
<dbReference type="InterPro" id="IPR032630">
    <property type="entry name" value="P_typ_ATPase_c"/>
</dbReference>
<dbReference type="Gene3D" id="3.40.50.1000">
    <property type="entry name" value="HAD superfamily/HAD-like"/>
    <property type="match status" value="2"/>
</dbReference>
<feature type="binding site" evidence="14">
    <location>
        <position position="700"/>
    </location>
    <ligand>
        <name>ATP</name>
        <dbReference type="ChEBI" id="CHEBI:30616"/>
    </ligand>
</feature>
<keyword evidence="9 16" id="KW-1133">Transmembrane helix</keyword>
<feature type="binding site" evidence="14">
    <location>
        <position position="631"/>
    </location>
    <ligand>
        <name>ATP</name>
        <dbReference type="ChEBI" id="CHEBI:30616"/>
    </ligand>
</feature>
<dbReference type="GO" id="GO:0006892">
    <property type="term" value="P:post-Golgi vesicle-mediated transport"/>
    <property type="evidence" value="ECO:0007669"/>
    <property type="project" value="TreeGrafter"/>
</dbReference>
<evidence type="ECO:0000256" key="4">
    <source>
        <dbReference type="ARBA" id="ARBA00022723"/>
    </source>
</evidence>
<evidence type="ECO:0000256" key="11">
    <source>
        <dbReference type="ARBA" id="ARBA00034036"/>
    </source>
</evidence>
<dbReference type="InterPro" id="IPR023214">
    <property type="entry name" value="HAD_sf"/>
</dbReference>
<feature type="binding site" evidence="14">
    <location>
        <position position="478"/>
    </location>
    <ligand>
        <name>ATP</name>
        <dbReference type="ChEBI" id="CHEBI:30616"/>
    </ligand>
</feature>
<evidence type="ECO:0000313" key="20">
    <source>
        <dbReference type="EMBL" id="KAK0636991.1"/>
    </source>
</evidence>
<protein>
    <recommendedName>
        <fullName evidence="16">Phospholipid-transporting ATPase</fullName>
        <ecNumber evidence="16">7.6.2.1</ecNumber>
    </recommendedName>
</protein>
<evidence type="ECO:0000256" key="7">
    <source>
        <dbReference type="ARBA" id="ARBA00022842"/>
    </source>
</evidence>
<dbReference type="InterPro" id="IPR032631">
    <property type="entry name" value="P-type_ATPase_N"/>
</dbReference>
<dbReference type="Proteomes" id="UP001174934">
    <property type="component" value="Unassembled WGS sequence"/>
</dbReference>
<keyword evidence="8 16" id="KW-1278">Translocase</keyword>
<feature type="binding site" evidence="14">
    <location>
        <position position="677"/>
    </location>
    <ligand>
        <name>ATP</name>
        <dbReference type="ChEBI" id="CHEBI:30616"/>
    </ligand>
</feature>
<evidence type="ECO:0000256" key="9">
    <source>
        <dbReference type="ARBA" id="ARBA00022989"/>
    </source>
</evidence>
<keyword evidence="3 16" id="KW-0812">Transmembrane</keyword>
<feature type="binding site" evidence="14">
    <location>
        <position position="479"/>
    </location>
    <ligand>
        <name>ATP</name>
        <dbReference type="ChEBI" id="CHEBI:30616"/>
    </ligand>
</feature>
<keyword evidence="4 15" id="KW-0479">Metal-binding</keyword>
<feature type="active site" description="4-aspartylphosphate intermediate" evidence="13">
    <location>
        <position position="477"/>
    </location>
</feature>
<dbReference type="PRINTS" id="PR00119">
    <property type="entry name" value="CATATPASE"/>
</dbReference>
<dbReference type="SUPFAM" id="SSF81660">
    <property type="entry name" value="Metal cation-transporting ATPase, ATP-binding domain N"/>
    <property type="match status" value="1"/>
</dbReference>
<feature type="domain" description="P-type ATPase N-terminal" evidence="18">
    <location>
        <begin position="81"/>
        <end position="138"/>
    </location>
</feature>
<evidence type="ECO:0000256" key="10">
    <source>
        <dbReference type="ARBA" id="ARBA00023136"/>
    </source>
</evidence>
<comment type="subcellular location">
    <subcellularLocation>
        <location evidence="1 16">Membrane</location>
        <topology evidence="1 16">Multi-pass membrane protein</topology>
    </subcellularLocation>
</comment>